<dbReference type="EnsemblPlants" id="KQK94417">
    <property type="protein sequence ID" value="KQK94417"/>
    <property type="gene ID" value="SETIT_028481mg"/>
</dbReference>
<protein>
    <submittedName>
        <fullName evidence="1">Uncharacterized protein</fullName>
    </submittedName>
</protein>
<name>K3ZPF1_SETIT</name>
<dbReference type="HOGENOM" id="CLU_3336507_0_0_1"/>
<evidence type="ECO:0000313" key="2">
    <source>
        <dbReference type="Proteomes" id="UP000004995"/>
    </source>
</evidence>
<reference evidence="1" key="2">
    <citation type="submission" date="2018-08" db="UniProtKB">
        <authorList>
            <consortium name="EnsemblPlants"/>
        </authorList>
    </citation>
    <scope>IDENTIFICATION</scope>
    <source>
        <strain evidence="1">Yugu1</strain>
    </source>
</reference>
<evidence type="ECO:0000313" key="1">
    <source>
        <dbReference type="EnsemblPlants" id="KQK94417"/>
    </source>
</evidence>
<dbReference type="InParanoid" id="K3ZPF1"/>
<sequence length="38" mass="4555">MSRSRSFGFYCRTGYLFVDRSPWVRRVHPCYSFSCRSG</sequence>
<organism evidence="1 2">
    <name type="scientific">Setaria italica</name>
    <name type="common">Foxtail millet</name>
    <name type="synonym">Panicum italicum</name>
    <dbReference type="NCBI Taxonomy" id="4555"/>
    <lineage>
        <taxon>Eukaryota</taxon>
        <taxon>Viridiplantae</taxon>
        <taxon>Streptophyta</taxon>
        <taxon>Embryophyta</taxon>
        <taxon>Tracheophyta</taxon>
        <taxon>Spermatophyta</taxon>
        <taxon>Magnoliopsida</taxon>
        <taxon>Liliopsida</taxon>
        <taxon>Poales</taxon>
        <taxon>Poaceae</taxon>
        <taxon>PACMAD clade</taxon>
        <taxon>Panicoideae</taxon>
        <taxon>Panicodae</taxon>
        <taxon>Paniceae</taxon>
        <taxon>Cenchrinae</taxon>
        <taxon>Setaria</taxon>
    </lineage>
</organism>
<reference evidence="2" key="1">
    <citation type="journal article" date="2012" name="Nat. Biotechnol.">
        <title>Reference genome sequence of the model plant Setaria.</title>
        <authorList>
            <person name="Bennetzen J.L."/>
            <person name="Schmutz J."/>
            <person name="Wang H."/>
            <person name="Percifield R."/>
            <person name="Hawkins J."/>
            <person name="Pontaroli A.C."/>
            <person name="Estep M."/>
            <person name="Feng L."/>
            <person name="Vaughn J.N."/>
            <person name="Grimwood J."/>
            <person name="Jenkins J."/>
            <person name="Barry K."/>
            <person name="Lindquist E."/>
            <person name="Hellsten U."/>
            <person name="Deshpande S."/>
            <person name="Wang X."/>
            <person name="Wu X."/>
            <person name="Mitros T."/>
            <person name="Triplett J."/>
            <person name="Yang X."/>
            <person name="Ye C.Y."/>
            <person name="Mauro-Herrera M."/>
            <person name="Wang L."/>
            <person name="Li P."/>
            <person name="Sharma M."/>
            <person name="Sharma R."/>
            <person name="Ronald P.C."/>
            <person name="Panaud O."/>
            <person name="Kellogg E.A."/>
            <person name="Brutnell T.P."/>
            <person name="Doust A.N."/>
            <person name="Tuskan G.A."/>
            <person name="Rokhsar D."/>
            <person name="Devos K.M."/>
        </authorList>
    </citation>
    <scope>NUCLEOTIDE SEQUENCE [LARGE SCALE GENOMIC DNA]</scope>
    <source>
        <strain evidence="2">cv. Yugu1</strain>
    </source>
</reference>
<dbReference type="Gramene" id="KQK94417">
    <property type="protein sequence ID" value="KQK94417"/>
    <property type="gene ID" value="SETIT_028481mg"/>
</dbReference>
<proteinExistence type="predicted"/>
<keyword evidence="2" id="KW-1185">Reference proteome</keyword>
<dbReference type="Proteomes" id="UP000004995">
    <property type="component" value="Unassembled WGS sequence"/>
</dbReference>
<dbReference type="EMBL" id="AGNK02004862">
    <property type="status" value="NOT_ANNOTATED_CDS"/>
    <property type="molecule type" value="Genomic_DNA"/>
</dbReference>
<accession>K3ZPF1</accession>
<dbReference type="AlphaFoldDB" id="K3ZPF1"/>